<sequence>QPVYEFPRAPSLVSAGGGREPEFGPTEFGQYGDFYGAAYKGPSATTEKAGYAPEYWLGGPMGR</sequence>
<protein>
    <submittedName>
        <fullName evidence="1">Uncharacterized protein</fullName>
    </submittedName>
</protein>
<gene>
    <name evidence="1" type="ORF">S03H2_53514</name>
</gene>
<name>X1GXE6_9ZZZZ</name>
<accession>X1GXE6</accession>
<dbReference type="AlphaFoldDB" id="X1GXE6"/>
<proteinExistence type="predicted"/>
<comment type="caution">
    <text evidence="1">The sequence shown here is derived from an EMBL/GenBank/DDBJ whole genome shotgun (WGS) entry which is preliminary data.</text>
</comment>
<organism evidence="1">
    <name type="scientific">marine sediment metagenome</name>
    <dbReference type="NCBI Taxonomy" id="412755"/>
    <lineage>
        <taxon>unclassified sequences</taxon>
        <taxon>metagenomes</taxon>
        <taxon>ecological metagenomes</taxon>
    </lineage>
</organism>
<dbReference type="EMBL" id="BARU01034064">
    <property type="protein sequence ID" value="GAH61852.1"/>
    <property type="molecule type" value="Genomic_DNA"/>
</dbReference>
<feature type="non-terminal residue" evidence="1">
    <location>
        <position position="1"/>
    </location>
</feature>
<reference evidence="1" key="1">
    <citation type="journal article" date="2014" name="Front. Microbiol.">
        <title>High frequency of phylogenetically diverse reductive dehalogenase-homologous genes in deep subseafloor sedimentary metagenomes.</title>
        <authorList>
            <person name="Kawai M."/>
            <person name="Futagami T."/>
            <person name="Toyoda A."/>
            <person name="Takaki Y."/>
            <person name="Nishi S."/>
            <person name="Hori S."/>
            <person name="Arai W."/>
            <person name="Tsubouchi T."/>
            <person name="Morono Y."/>
            <person name="Uchiyama I."/>
            <person name="Ito T."/>
            <person name="Fujiyama A."/>
            <person name="Inagaki F."/>
            <person name="Takami H."/>
        </authorList>
    </citation>
    <scope>NUCLEOTIDE SEQUENCE</scope>
    <source>
        <strain evidence="1">Expedition CK06-06</strain>
    </source>
</reference>
<evidence type="ECO:0000313" key="1">
    <source>
        <dbReference type="EMBL" id="GAH61852.1"/>
    </source>
</evidence>